<name>A0A8B6GR27_MYTGA</name>
<accession>A0A8B6GR27</accession>
<dbReference type="SMART" id="SM01381">
    <property type="entry name" value="7TM_GPCR_Srsx"/>
    <property type="match status" value="1"/>
</dbReference>
<keyword evidence="14" id="KW-1185">Reference proteome</keyword>
<dbReference type="InterPro" id="IPR000276">
    <property type="entry name" value="GPCR_Rhodpsn"/>
</dbReference>
<comment type="similarity">
    <text evidence="10">Belongs to the G-protein coupled receptor 1 family. Vasopressin/oxytocin receptor subfamily.</text>
</comment>
<keyword evidence="8 10" id="KW-0325">Glycoprotein</keyword>
<evidence type="ECO:0000259" key="12">
    <source>
        <dbReference type="PROSITE" id="PS50262"/>
    </source>
</evidence>
<keyword evidence="9 10" id="KW-0807">Transducer</keyword>
<dbReference type="Pfam" id="PF00001">
    <property type="entry name" value="7tm_1"/>
    <property type="match status" value="1"/>
</dbReference>
<dbReference type="InterPro" id="IPR001817">
    <property type="entry name" value="Vasoprsn_rcpt"/>
</dbReference>
<dbReference type="InterPro" id="IPR017452">
    <property type="entry name" value="GPCR_Rhodpsn_7TM"/>
</dbReference>
<feature type="transmembrane region" description="Helical" evidence="10">
    <location>
        <begin position="77"/>
        <end position="97"/>
    </location>
</feature>
<feature type="transmembrane region" description="Helical" evidence="10">
    <location>
        <begin position="147"/>
        <end position="167"/>
    </location>
</feature>
<feature type="region of interest" description="Disordered" evidence="11">
    <location>
        <begin position="387"/>
        <end position="446"/>
    </location>
</feature>
<evidence type="ECO:0000256" key="5">
    <source>
        <dbReference type="ARBA" id="ARBA00023040"/>
    </source>
</evidence>
<feature type="transmembrane region" description="Helical" evidence="10">
    <location>
        <begin position="343"/>
        <end position="362"/>
    </location>
</feature>
<dbReference type="PRINTS" id="PR00896">
    <property type="entry name" value="VASOPRESSINR"/>
</dbReference>
<feature type="domain" description="G-protein coupled receptors family 1 profile" evidence="12">
    <location>
        <begin position="88"/>
        <end position="359"/>
    </location>
</feature>
<comment type="caution">
    <text evidence="13">The sequence shown here is derived from an EMBL/GenBank/DDBJ whole genome shotgun (WGS) entry which is preliminary data.</text>
</comment>
<feature type="transmembrane region" description="Helical" evidence="10">
    <location>
        <begin position="306"/>
        <end position="328"/>
    </location>
</feature>
<keyword evidence="2" id="KW-1003">Cell membrane</keyword>
<feature type="transmembrane region" description="Helical" evidence="10">
    <location>
        <begin position="188"/>
        <end position="210"/>
    </location>
</feature>
<evidence type="ECO:0000256" key="1">
    <source>
        <dbReference type="ARBA" id="ARBA00004651"/>
    </source>
</evidence>
<evidence type="ECO:0000256" key="8">
    <source>
        <dbReference type="ARBA" id="ARBA00023180"/>
    </source>
</evidence>
<evidence type="ECO:0000256" key="11">
    <source>
        <dbReference type="SAM" id="MobiDB-lite"/>
    </source>
</evidence>
<dbReference type="PROSITE" id="PS50262">
    <property type="entry name" value="G_PROTEIN_RECEP_F1_2"/>
    <property type="match status" value="1"/>
</dbReference>
<proteinExistence type="inferred from homology"/>
<keyword evidence="4 10" id="KW-1133">Transmembrane helix</keyword>
<evidence type="ECO:0000256" key="9">
    <source>
        <dbReference type="ARBA" id="ARBA00023224"/>
    </source>
</evidence>
<sequence length="476" mass="54954">VRITPESRFSDYCVCELKLFVEPSTNSKTNAPITKSNYCNYFSLDRYSDHHDCRNNNELTSPLDAQLIKENLVAVTGYPILFVIGACGNLTVFITLFRNRHVKSRVNLFILHLSIADLIVAFVILPMEITWNATVAWKGGDFMCRFMMFFRTFGLYLSSFILVVISLDRYFAIVHPLSLNDCDKRGKIMLSLAWIFSAIASLPQSVIFHVDRHPKYTWFTQCVTFNFFPTTAHELAYNLFNLTTLYGLPLIIISVSYCSILYQISKKTRQSKEEALGFATKRRSRLRRSAVGNIEKARSRTLKMTLVIVSVFIMCWTPYYVISAWWWFDIESAKRLNSKIKKGLFLFAVSNSCMDPIVYGMFTINFKREFLRCCCCLSKSWRSRHMAENTRNPQVNSQRTPLKTSLRKSTSTPYVDVESDQSSSNLKSSISDRSSRYRPCTPEPRIVNENRANMNNFLCLNLPLEETKKNMTTTIQ</sequence>
<dbReference type="CDD" id="cd15382">
    <property type="entry name" value="7tmA_AKHR"/>
    <property type="match status" value="1"/>
</dbReference>
<feature type="transmembrane region" description="Helical" evidence="10">
    <location>
        <begin position="109"/>
        <end position="127"/>
    </location>
</feature>
<dbReference type="PRINTS" id="PR00237">
    <property type="entry name" value="GPCRRHODOPSN"/>
</dbReference>
<dbReference type="Gene3D" id="1.20.1070.10">
    <property type="entry name" value="Rhodopsin 7-helix transmembrane proteins"/>
    <property type="match status" value="1"/>
</dbReference>
<feature type="non-terminal residue" evidence="13">
    <location>
        <position position="1"/>
    </location>
</feature>
<dbReference type="PANTHER" id="PTHR24241">
    <property type="entry name" value="NEUROPEPTIDE RECEPTOR-RELATED G-PROTEIN COUPLED RECEPTOR"/>
    <property type="match status" value="1"/>
</dbReference>
<evidence type="ECO:0000256" key="7">
    <source>
        <dbReference type="ARBA" id="ARBA00023170"/>
    </source>
</evidence>
<dbReference type="PANTHER" id="PTHR24241:SF59">
    <property type="entry name" value="ADIPOKINETIC HORMONE RECEPTOR, ISOFORM C"/>
    <property type="match status" value="1"/>
</dbReference>
<feature type="compositionally biased region" description="Polar residues" evidence="11">
    <location>
        <begin position="420"/>
        <end position="432"/>
    </location>
</feature>
<comment type="subcellular location">
    <subcellularLocation>
        <location evidence="1 10">Cell membrane</location>
        <topology evidence="1 10">Multi-pass membrane protein</topology>
    </subcellularLocation>
</comment>
<dbReference type="GO" id="GO:0005000">
    <property type="term" value="F:vasopressin receptor activity"/>
    <property type="evidence" value="ECO:0007669"/>
    <property type="project" value="InterPro"/>
</dbReference>
<dbReference type="GO" id="GO:0042277">
    <property type="term" value="F:peptide binding"/>
    <property type="evidence" value="ECO:0007669"/>
    <property type="project" value="TreeGrafter"/>
</dbReference>
<reference evidence="13" key="1">
    <citation type="submission" date="2018-11" db="EMBL/GenBank/DDBJ databases">
        <authorList>
            <person name="Alioto T."/>
            <person name="Alioto T."/>
        </authorList>
    </citation>
    <scope>NUCLEOTIDE SEQUENCE</scope>
</reference>
<keyword evidence="3 10" id="KW-0812">Transmembrane</keyword>
<dbReference type="PROSITE" id="PS00237">
    <property type="entry name" value="G_PROTEIN_RECEP_F1_1"/>
    <property type="match status" value="1"/>
</dbReference>
<dbReference type="OrthoDB" id="6435638at2759"/>
<gene>
    <name evidence="13" type="ORF">MGAL_10B086903</name>
</gene>
<evidence type="ECO:0000313" key="14">
    <source>
        <dbReference type="Proteomes" id="UP000596742"/>
    </source>
</evidence>
<feature type="transmembrane region" description="Helical" evidence="10">
    <location>
        <begin position="245"/>
        <end position="264"/>
    </location>
</feature>
<evidence type="ECO:0000256" key="4">
    <source>
        <dbReference type="ARBA" id="ARBA00022989"/>
    </source>
</evidence>
<evidence type="ECO:0000256" key="6">
    <source>
        <dbReference type="ARBA" id="ARBA00023136"/>
    </source>
</evidence>
<dbReference type="AlphaFoldDB" id="A0A8B6GR27"/>
<protein>
    <submittedName>
        <fullName evidence="13">Gonadotropin-releasing hormone receptor</fullName>
    </submittedName>
</protein>
<keyword evidence="7 10" id="KW-0675">Receptor</keyword>
<dbReference type="SUPFAM" id="SSF81321">
    <property type="entry name" value="Family A G protein-coupled receptor-like"/>
    <property type="match status" value="1"/>
</dbReference>
<feature type="compositionally biased region" description="Polar residues" evidence="11">
    <location>
        <begin position="389"/>
        <end position="413"/>
    </location>
</feature>
<keyword evidence="5 10" id="KW-0297">G-protein coupled receptor</keyword>
<evidence type="ECO:0000313" key="13">
    <source>
        <dbReference type="EMBL" id="VDI67904.1"/>
    </source>
</evidence>
<dbReference type="Proteomes" id="UP000596742">
    <property type="component" value="Unassembled WGS sequence"/>
</dbReference>
<evidence type="ECO:0000256" key="10">
    <source>
        <dbReference type="RuleBase" id="RU046427"/>
    </source>
</evidence>
<evidence type="ECO:0000256" key="2">
    <source>
        <dbReference type="ARBA" id="ARBA00022475"/>
    </source>
</evidence>
<evidence type="ECO:0000256" key="3">
    <source>
        <dbReference type="ARBA" id="ARBA00022692"/>
    </source>
</evidence>
<organism evidence="13 14">
    <name type="scientific">Mytilus galloprovincialis</name>
    <name type="common">Mediterranean mussel</name>
    <dbReference type="NCBI Taxonomy" id="29158"/>
    <lineage>
        <taxon>Eukaryota</taxon>
        <taxon>Metazoa</taxon>
        <taxon>Spiralia</taxon>
        <taxon>Lophotrochozoa</taxon>
        <taxon>Mollusca</taxon>
        <taxon>Bivalvia</taxon>
        <taxon>Autobranchia</taxon>
        <taxon>Pteriomorphia</taxon>
        <taxon>Mytilida</taxon>
        <taxon>Mytiloidea</taxon>
        <taxon>Mytilidae</taxon>
        <taxon>Mytilinae</taxon>
        <taxon>Mytilus</taxon>
    </lineage>
</organism>
<dbReference type="GO" id="GO:0005886">
    <property type="term" value="C:plasma membrane"/>
    <property type="evidence" value="ECO:0007669"/>
    <property type="project" value="UniProtKB-SubCell"/>
</dbReference>
<dbReference type="EMBL" id="UYJE01008850">
    <property type="protein sequence ID" value="VDI67904.1"/>
    <property type="molecule type" value="Genomic_DNA"/>
</dbReference>
<keyword evidence="6 10" id="KW-0472">Membrane</keyword>
<dbReference type="GO" id="GO:0032870">
    <property type="term" value="P:cellular response to hormone stimulus"/>
    <property type="evidence" value="ECO:0007669"/>
    <property type="project" value="TreeGrafter"/>
</dbReference>